<gene>
    <name evidence="1" type="ORF">DYI37_14350</name>
</gene>
<dbReference type="SUPFAM" id="SSF55961">
    <property type="entry name" value="Bet v1-like"/>
    <property type="match status" value="1"/>
</dbReference>
<dbReference type="Proteomes" id="UP000264310">
    <property type="component" value="Unassembled WGS sequence"/>
</dbReference>
<comment type="caution">
    <text evidence="1">The sequence shown here is derived from an EMBL/GenBank/DDBJ whole genome shotgun (WGS) entry which is preliminary data.</text>
</comment>
<dbReference type="EMBL" id="QURL01000005">
    <property type="protein sequence ID" value="RFC63109.1"/>
    <property type="molecule type" value="Genomic_DNA"/>
</dbReference>
<dbReference type="AlphaFoldDB" id="A0A371X1M6"/>
<name>A0A371X1M6_9HYPH</name>
<dbReference type="RefSeq" id="WP_116683926.1">
    <property type="nucleotide sequence ID" value="NZ_QURL01000005.1"/>
</dbReference>
<dbReference type="InterPro" id="IPR023393">
    <property type="entry name" value="START-like_dom_sf"/>
</dbReference>
<dbReference type="PANTHER" id="PTHR38588">
    <property type="entry name" value="BLL0334 PROTEIN"/>
    <property type="match status" value="1"/>
</dbReference>
<reference evidence="1 2" key="1">
    <citation type="submission" date="2018-08" db="EMBL/GenBank/DDBJ databases">
        <title>Fulvimarina sp. 85, whole genome shotgun sequence.</title>
        <authorList>
            <person name="Tuo L."/>
        </authorList>
    </citation>
    <scope>NUCLEOTIDE SEQUENCE [LARGE SCALE GENOMIC DNA]</scope>
    <source>
        <strain evidence="1 2">85</strain>
    </source>
</reference>
<evidence type="ECO:0000313" key="2">
    <source>
        <dbReference type="Proteomes" id="UP000264310"/>
    </source>
</evidence>
<dbReference type="Pfam" id="PF06240">
    <property type="entry name" value="COXG"/>
    <property type="match status" value="1"/>
</dbReference>
<accession>A0A371X1M6</accession>
<dbReference type="PANTHER" id="PTHR38588:SF1">
    <property type="entry name" value="BLL0334 PROTEIN"/>
    <property type="match status" value="1"/>
</dbReference>
<evidence type="ECO:0000313" key="1">
    <source>
        <dbReference type="EMBL" id="RFC63109.1"/>
    </source>
</evidence>
<dbReference type="OrthoDB" id="9787428at2"/>
<keyword evidence="2" id="KW-1185">Reference proteome</keyword>
<dbReference type="InterPro" id="IPR010419">
    <property type="entry name" value="CO_DH_gsu"/>
</dbReference>
<dbReference type="Gene3D" id="3.30.530.20">
    <property type="match status" value="1"/>
</dbReference>
<organism evidence="1 2">
    <name type="scientific">Fulvimarina endophytica</name>
    <dbReference type="NCBI Taxonomy" id="2293836"/>
    <lineage>
        <taxon>Bacteria</taxon>
        <taxon>Pseudomonadati</taxon>
        <taxon>Pseudomonadota</taxon>
        <taxon>Alphaproteobacteria</taxon>
        <taxon>Hyphomicrobiales</taxon>
        <taxon>Aurantimonadaceae</taxon>
        <taxon>Fulvimarina</taxon>
    </lineage>
</organism>
<dbReference type="CDD" id="cd05018">
    <property type="entry name" value="CoxG"/>
    <property type="match status" value="1"/>
</dbReference>
<proteinExistence type="predicted"/>
<protein>
    <submittedName>
        <fullName evidence="1">Carbon monoxide dehydrogenase</fullName>
    </submittedName>
</protein>
<sequence length="159" mass="17141">MELKGEYRLPASRETVWEQLNDPQTLQDCIPGCESLEKNDDDTMNAKVKVKIGPMKVTFNGEVSLQNIDAPKSYSIVGEGKGGIAGFAKGRADVHLEEAGPDETILTYNVDAQVGGKMAQLGGRLIESTSKKLAAEFFDCFARKIAGEDATVEGETVTV</sequence>